<evidence type="ECO:0000256" key="8">
    <source>
        <dbReference type="ARBA" id="ARBA00023180"/>
    </source>
</evidence>
<dbReference type="Pfam" id="PF00560">
    <property type="entry name" value="LRR_1"/>
    <property type="match status" value="1"/>
</dbReference>
<dbReference type="EMBL" id="JACTNZ010000005">
    <property type="protein sequence ID" value="KAG5549811.1"/>
    <property type="molecule type" value="Genomic_DNA"/>
</dbReference>
<feature type="chain" id="PRO_5043809298" description="Leucine-rich repeat-containing N-terminal plant-type domain-containing protein" evidence="9">
    <location>
        <begin position="28"/>
        <end position="180"/>
    </location>
</feature>
<dbReference type="SUPFAM" id="SSF52058">
    <property type="entry name" value="L domain-like"/>
    <property type="match status" value="1"/>
</dbReference>
<evidence type="ECO:0000256" key="4">
    <source>
        <dbReference type="ARBA" id="ARBA00022729"/>
    </source>
</evidence>
<evidence type="ECO:0000313" key="11">
    <source>
        <dbReference type="EMBL" id="KAG5549811.1"/>
    </source>
</evidence>
<feature type="signal peptide" evidence="9">
    <location>
        <begin position="1"/>
        <end position="27"/>
    </location>
</feature>
<keyword evidence="4 9" id="KW-0732">Signal</keyword>
<keyword evidence="5" id="KW-0677">Repeat</keyword>
<dbReference type="InterPro" id="IPR046956">
    <property type="entry name" value="RLP23-like"/>
</dbReference>
<evidence type="ECO:0000256" key="7">
    <source>
        <dbReference type="ARBA" id="ARBA00023136"/>
    </source>
</evidence>
<dbReference type="PANTHER" id="PTHR48063">
    <property type="entry name" value="LRR RECEPTOR-LIKE KINASE"/>
    <property type="match status" value="1"/>
</dbReference>
<keyword evidence="7" id="KW-0472">Membrane</keyword>
<dbReference type="GO" id="GO:0016020">
    <property type="term" value="C:membrane"/>
    <property type="evidence" value="ECO:0007669"/>
    <property type="project" value="UniProtKB-SubCell"/>
</dbReference>
<evidence type="ECO:0000256" key="5">
    <source>
        <dbReference type="ARBA" id="ARBA00022737"/>
    </source>
</evidence>
<keyword evidence="6" id="KW-1133">Transmembrane helix</keyword>
<name>A0AAV6KBD7_9ERIC</name>
<gene>
    <name evidence="11" type="ORF">RHGRI_014949</name>
</gene>
<evidence type="ECO:0000256" key="9">
    <source>
        <dbReference type="SAM" id="SignalP"/>
    </source>
</evidence>
<evidence type="ECO:0000259" key="10">
    <source>
        <dbReference type="Pfam" id="PF08263"/>
    </source>
</evidence>
<dbReference type="InterPro" id="IPR013210">
    <property type="entry name" value="LRR_N_plant-typ"/>
</dbReference>
<keyword evidence="8" id="KW-0325">Glycoprotein</keyword>
<dbReference type="Proteomes" id="UP000823749">
    <property type="component" value="Chromosome 5"/>
</dbReference>
<keyword evidence="3" id="KW-0812">Transmembrane</keyword>
<reference evidence="11" key="1">
    <citation type="submission" date="2020-08" db="EMBL/GenBank/DDBJ databases">
        <title>Plant Genome Project.</title>
        <authorList>
            <person name="Zhang R.-G."/>
        </authorList>
    </citation>
    <scope>NUCLEOTIDE SEQUENCE</scope>
    <source>
        <strain evidence="11">WSP0</strain>
        <tissue evidence="11">Leaf</tissue>
    </source>
</reference>
<sequence length="180" mass="20432">MLTGKSSMKLLHVFLLVVLPYLNLALALSSLGVGDAEIIITCIERERQALLKFKEALIDDEGRLSSWGSTKDCCKWEGVHCSNHHNTTSHVTMLDLHTTYDDDVVRYQPHVLPYQPLRGKISPSLLELHHLRYLDLSGNLFSESRIPKFIGSLHRLRYLNIAFKGFSGPIPQQFMSTFPI</sequence>
<organism evidence="11 12">
    <name type="scientific">Rhododendron griersonianum</name>
    <dbReference type="NCBI Taxonomy" id="479676"/>
    <lineage>
        <taxon>Eukaryota</taxon>
        <taxon>Viridiplantae</taxon>
        <taxon>Streptophyta</taxon>
        <taxon>Embryophyta</taxon>
        <taxon>Tracheophyta</taxon>
        <taxon>Spermatophyta</taxon>
        <taxon>Magnoliopsida</taxon>
        <taxon>eudicotyledons</taxon>
        <taxon>Gunneridae</taxon>
        <taxon>Pentapetalae</taxon>
        <taxon>asterids</taxon>
        <taxon>Ericales</taxon>
        <taxon>Ericaceae</taxon>
        <taxon>Ericoideae</taxon>
        <taxon>Rhodoreae</taxon>
        <taxon>Rhododendron</taxon>
    </lineage>
</organism>
<dbReference type="Gene3D" id="3.80.10.10">
    <property type="entry name" value="Ribonuclease Inhibitor"/>
    <property type="match status" value="1"/>
</dbReference>
<keyword evidence="2" id="KW-0433">Leucine-rich repeat</keyword>
<comment type="caution">
    <text evidence="11">The sequence shown here is derived from an EMBL/GenBank/DDBJ whole genome shotgun (WGS) entry which is preliminary data.</text>
</comment>
<evidence type="ECO:0000256" key="3">
    <source>
        <dbReference type="ARBA" id="ARBA00022692"/>
    </source>
</evidence>
<dbReference type="PANTHER" id="PTHR48063:SF101">
    <property type="entry name" value="LRR RECEPTOR-LIKE SERINE_THREONINE-PROTEIN KINASE FLS2"/>
    <property type="match status" value="1"/>
</dbReference>
<comment type="subcellular location">
    <subcellularLocation>
        <location evidence="1">Membrane</location>
        <topology evidence="1">Single-pass type I membrane protein</topology>
    </subcellularLocation>
</comment>
<dbReference type="InterPro" id="IPR001611">
    <property type="entry name" value="Leu-rich_rpt"/>
</dbReference>
<evidence type="ECO:0000313" key="12">
    <source>
        <dbReference type="Proteomes" id="UP000823749"/>
    </source>
</evidence>
<proteinExistence type="predicted"/>
<evidence type="ECO:0000256" key="2">
    <source>
        <dbReference type="ARBA" id="ARBA00022614"/>
    </source>
</evidence>
<protein>
    <recommendedName>
        <fullName evidence="10">Leucine-rich repeat-containing N-terminal plant-type domain-containing protein</fullName>
    </recommendedName>
</protein>
<feature type="domain" description="Leucine-rich repeat-containing N-terminal plant-type" evidence="10">
    <location>
        <begin position="45"/>
        <end position="82"/>
    </location>
</feature>
<dbReference type="AlphaFoldDB" id="A0AAV6KBD7"/>
<accession>A0AAV6KBD7</accession>
<dbReference type="InterPro" id="IPR032675">
    <property type="entry name" value="LRR_dom_sf"/>
</dbReference>
<keyword evidence="12" id="KW-1185">Reference proteome</keyword>
<evidence type="ECO:0000256" key="1">
    <source>
        <dbReference type="ARBA" id="ARBA00004479"/>
    </source>
</evidence>
<dbReference type="Pfam" id="PF08263">
    <property type="entry name" value="LRRNT_2"/>
    <property type="match status" value="1"/>
</dbReference>
<evidence type="ECO:0000256" key="6">
    <source>
        <dbReference type="ARBA" id="ARBA00022989"/>
    </source>
</evidence>